<proteinExistence type="predicted"/>
<organism evidence="1 2">
    <name type="scientific">Burkholderia aenigmatica</name>
    <dbReference type="NCBI Taxonomy" id="2015348"/>
    <lineage>
        <taxon>Bacteria</taxon>
        <taxon>Pseudomonadati</taxon>
        <taxon>Pseudomonadota</taxon>
        <taxon>Betaproteobacteria</taxon>
        <taxon>Burkholderiales</taxon>
        <taxon>Burkholderiaceae</taxon>
        <taxon>Burkholderia</taxon>
        <taxon>Burkholderia cepacia complex</taxon>
    </lineage>
</organism>
<gene>
    <name evidence="1" type="ORF">BLA3211_08215</name>
</gene>
<protein>
    <submittedName>
        <fullName evidence="1">Uncharacterized protein</fullName>
    </submittedName>
</protein>
<sequence>MQYINDVPRGIEYSGVVSDSQRLWRKLVDKDCRVETAEIEPGTQAYEATKNNCVVRKLKERSTYLDSLME</sequence>
<reference evidence="1 2" key="1">
    <citation type="submission" date="2020-04" db="EMBL/GenBank/DDBJ databases">
        <authorList>
            <person name="Depoorter E."/>
        </authorList>
    </citation>
    <scope>NUCLEOTIDE SEQUENCE [LARGE SCALE GENOMIC DNA]</scope>
    <source>
        <strain evidence="1 2">BCC0217</strain>
    </source>
</reference>
<accession>A0A6J5JUI8</accession>
<name>A0A6J5JUI8_9BURK</name>
<evidence type="ECO:0000313" key="1">
    <source>
        <dbReference type="EMBL" id="CAB3974831.1"/>
    </source>
</evidence>
<dbReference type="Gene3D" id="1.20.1270.180">
    <property type="match status" value="1"/>
</dbReference>
<dbReference type="Proteomes" id="UP000494301">
    <property type="component" value="Unassembled WGS sequence"/>
</dbReference>
<dbReference type="EMBL" id="CABWIL020000051">
    <property type="protein sequence ID" value="CAB3974831.1"/>
    <property type="molecule type" value="Genomic_DNA"/>
</dbReference>
<dbReference type="AlphaFoldDB" id="A0A6J5JUI8"/>
<evidence type="ECO:0000313" key="2">
    <source>
        <dbReference type="Proteomes" id="UP000494301"/>
    </source>
</evidence>